<proteinExistence type="predicted"/>
<keyword evidence="2" id="KW-1185">Reference proteome</keyword>
<name>A0A7G9B1Y5_9FIRM</name>
<dbReference type="RefSeq" id="WP_187332157.1">
    <property type="nucleotide sequence ID" value="NZ_CP060490.1"/>
</dbReference>
<protein>
    <submittedName>
        <fullName evidence="1">Uncharacterized protein</fullName>
    </submittedName>
</protein>
<sequence length="309" mass="34233">MQKDRGLNKIIKKAEGKPLLEGLAELSQSEWSSLQLALDHLRAERLTAPDVLRRYEQSRFVRPSPLNALKFHRLEAALLALAEKQGFESVLLSPVSPFGSCSVFGCVDQNNVVGAGRGLEVLADPTNALALELGARIKGGAGSEELHLCTTARVVRGQNFSGKGMLPHFGIFCMVSRGRDSAGGYSCEKALLRRQLRCCQALYGTQMSLTLRRRAGYSDPDGFLEAMKAFVQEELPELPVQIEEQEENAYYKGLNFKIYRTAHGETFEVGDGGFVDWMEQLVGNRKERCLISGLGMDRMLLFDEVDTLL</sequence>
<dbReference type="AlphaFoldDB" id="A0A7G9B1Y5"/>
<dbReference type="Proteomes" id="UP000515960">
    <property type="component" value="Chromosome"/>
</dbReference>
<dbReference type="KEGG" id="ohi:H8790_08740"/>
<dbReference type="EMBL" id="CP060490">
    <property type="protein sequence ID" value="QNL43566.1"/>
    <property type="molecule type" value="Genomic_DNA"/>
</dbReference>
<evidence type="ECO:0000313" key="1">
    <source>
        <dbReference type="EMBL" id="QNL43566.1"/>
    </source>
</evidence>
<reference evidence="1 2" key="1">
    <citation type="submission" date="2020-08" db="EMBL/GenBank/DDBJ databases">
        <authorList>
            <person name="Liu C."/>
            <person name="Sun Q."/>
        </authorList>
    </citation>
    <scope>NUCLEOTIDE SEQUENCE [LARGE SCALE GENOMIC DNA]</scope>
    <source>
        <strain evidence="1 2">NSJ-62</strain>
    </source>
</reference>
<organism evidence="1 2">
    <name type="scientific">Oscillibacter hominis</name>
    <dbReference type="NCBI Taxonomy" id="2763056"/>
    <lineage>
        <taxon>Bacteria</taxon>
        <taxon>Bacillati</taxon>
        <taxon>Bacillota</taxon>
        <taxon>Clostridia</taxon>
        <taxon>Eubacteriales</taxon>
        <taxon>Oscillospiraceae</taxon>
        <taxon>Oscillibacter</taxon>
    </lineage>
</organism>
<evidence type="ECO:0000313" key="2">
    <source>
        <dbReference type="Proteomes" id="UP000515960"/>
    </source>
</evidence>
<accession>A0A7G9B1Y5</accession>
<gene>
    <name evidence="1" type="ORF">H8790_08740</name>
</gene>